<dbReference type="InParanoid" id="A0A1S0TMC5"/>
<dbReference type="InterPro" id="IPR036259">
    <property type="entry name" value="MFS_trans_sf"/>
</dbReference>
<dbReference type="RefSeq" id="XP_003147416.1">
    <property type="nucleotide sequence ID" value="XM_003147368.1"/>
</dbReference>
<dbReference type="PANTHER" id="PTHR10686">
    <property type="entry name" value="FOLATE TRANSPORTER"/>
    <property type="match status" value="1"/>
</dbReference>
<dbReference type="SUPFAM" id="SSF103473">
    <property type="entry name" value="MFS general substrate transporter"/>
    <property type="match status" value="1"/>
</dbReference>
<dbReference type="OrthoDB" id="18814at2759"/>
<keyword evidence="2" id="KW-0472">Membrane</keyword>
<dbReference type="CTD" id="9949310"/>
<evidence type="ECO:0000256" key="2">
    <source>
        <dbReference type="SAM" id="Phobius"/>
    </source>
</evidence>
<gene>
    <name evidence="3" type="ORF">LOAG_11851</name>
</gene>
<dbReference type="InterPro" id="IPR002666">
    <property type="entry name" value="Folate_carrier"/>
</dbReference>
<dbReference type="GO" id="GO:0005886">
    <property type="term" value="C:plasma membrane"/>
    <property type="evidence" value="ECO:0007669"/>
    <property type="project" value="TreeGrafter"/>
</dbReference>
<protein>
    <recommendedName>
        <fullName evidence="4">Thiamine transporter 2</fullName>
    </recommendedName>
</protein>
<proteinExistence type="inferred from homology"/>
<feature type="transmembrane region" description="Helical" evidence="2">
    <location>
        <begin position="88"/>
        <end position="107"/>
    </location>
</feature>
<evidence type="ECO:0008006" key="4">
    <source>
        <dbReference type="Google" id="ProtNLM"/>
    </source>
</evidence>
<comment type="similarity">
    <text evidence="1">Belongs to the reduced folate carrier (RFC) transporter (TC 2.A.48) family.</text>
</comment>
<dbReference type="KEGG" id="loa:LOAG_11851"/>
<evidence type="ECO:0000313" key="3">
    <source>
        <dbReference type="EMBL" id="EFO16653.1"/>
    </source>
</evidence>
<reference evidence="3" key="1">
    <citation type="submission" date="2012-04" db="EMBL/GenBank/DDBJ databases">
        <title>The Genome Sequence of Loa loa.</title>
        <authorList>
            <consortium name="The Broad Institute Genome Sequencing Platform"/>
            <consortium name="Broad Institute Genome Sequencing Center for Infectious Disease"/>
            <person name="Nutman T.B."/>
            <person name="Fink D.L."/>
            <person name="Russ C."/>
            <person name="Young S."/>
            <person name="Zeng Q."/>
            <person name="Gargeya S."/>
            <person name="Alvarado L."/>
            <person name="Berlin A."/>
            <person name="Chapman S.B."/>
            <person name="Chen Z."/>
            <person name="Freedman E."/>
            <person name="Gellesch M."/>
            <person name="Goldberg J."/>
            <person name="Griggs A."/>
            <person name="Gujja S."/>
            <person name="Heilman E.R."/>
            <person name="Heiman D."/>
            <person name="Howarth C."/>
            <person name="Mehta T."/>
            <person name="Neiman D."/>
            <person name="Pearson M."/>
            <person name="Roberts A."/>
            <person name="Saif S."/>
            <person name="Shea T."/>
            <person name="Shenoy N."/>
            <person name="Sisk P."/>
            <person name="Stolte C."/>
            <person name="Sykes S."/>
            <person name="White J."/>
            <person name="Yandava C."/>
            <person name="Haas B."/>
            <person name="Henn M.R."/>
            <person name="Nusbaum C."/>
            <person name="Birren B."/>
        </authorList>
    </citation>
    <scope>NUCLEOTIDE SEQUENCE [LARGE SCALE GENOMIC DNA]</scope>
</reference>
<sequence>MAAYFCYILQQLKIFKQNKNVLKWSIWWALTSCGFYQITNYVQSLWATMQNISDNFNGITECINTLIGAIISFSLQYINKDWTVHDELIISITTAIITLLLIIMSQIKLIIIAYINYVIITAIYNLLMTAACATIASELNSASYGFIFGFNTFVALLLETIITFAFADKYGFALPIREQ</sequence>
<dbReference type="AlphaFoldDB" id="A0A1S0TMC5"/>
<dbReference type="GeneID" id="9949310"/>
<feature type="transmembrane region" description="Helical" evidence="2">
    <location>
        <begin position="142"/>
        <end position="167"/>
    </location>
</feature>
<feature type="non-terminal residue" evidence="3">
    <location>
        <position position="179"/>
    </location>
</feature>
<dbReference type="EMBL" id="JH712948">
    <property type="protein sequence ID" value="EFO16653.1"/>
    <property type="molecule type" value="Genomic_DNA"/>
</dbReference>
<dbReference type="GO" id="GO:0090482">
    <property type="term" value="F:vitamin transmembrane transporter activity"/>
    <property type="evidence" value="ECO:0007669"/>
    <property type="project" value="InterPro"/>
</dbReference>
<keyword evidence="2" id="KW-1133">Transmembrane helix</keyword>
<dbReference type="PANTHER" id="PTHR10686:SF20">
    <property type="entry name" value="FOLATE TRANSPORTER 1"/>
    <property type="match status" value="1"/>
</dbReference>
<dbReference type="OMA" id="ITECVNT"/>
<name>A0A1S0TMC5_LOALO</name>
<feature type="transmembrane region" description="Helical" evidence="2">
    <location>
        <begin position="114"/>
        <end position="136"/>
    </location>
</feature>
<keyword evidence="2" id="KW-0812">Transmembrane</keyword>
<organism evidence="3">
    <name type="scientific">Loa loa</name>
    <name type="common">Eye worm</name>
    <name type="synonym">Filaria loa</name>
    <dbReference type="NCBI Taxonomy" id="7209"/>
    <lineage>
        <taxon>Eukaryota</taxon>
        <taxon>Metazoa</taxon>
        <taxon>Ecdysozoa</taxon>
        <taxon>Nematoda</taxon>
        <taxon>Chromadorea</taxon>
        <taxon>Rhabditida</taxon>
        <taxon>Spirurina</taxon>
        <taxon>Spiruromorpha</taxon>
        <taxon>Filarioidea</taxon>
        <taxon>Onchocercidae</taxon>
        <taxon>Loa</taxon>
    </lineage>
</organism>
<accession>A0A1S0TMC5</accession>
<evidence type="ECO:0000256" key="1">
    <source>
        <dbReference type="ARBA" id="ARBA00005773"/>
    </source>
</evidence>
<feature type="transmembrane region" description="Helical" evidence="2">
    <location>
        <begin position="21"/>
        <end position="39"/>
    </location>
</feature>
<dbReference type="Pfam" id="PF01770">
    <property type="entry name" value="Folate_carrier"/>
    <property type="match status" value="1"/>
</dbReference>